<protein>
    <submittedName>
        <fullName evidence="2">Uncharacterized protein</fullName>
    </submittedName>
</protein>
<gene>
    <name evidence="2" type="ORF">SteCoe_14177</name>
</gene>
<dbReference type="AlphaFoldDB" id="A0A1R2C6M1"/>
<keyword evidence="1" id="KW-0175">Coiled coil</keyword>
<proteinExistence type="predicted"/>
<comment type="caution">
    <text evidence="2">The sequence shown here is derived from an EMBL/GenBank/DDBJ whole genome shotgun (WGS) entry which is preliminary data.</text>
</comment>
<dbReference type="EMBL" id="MPUH01000262">
    <property type="protein sequence ID" value="OMJ84658.1"/>
    <property type="molecule type" value="Genomic_DNA"/>
</dbReference>
<sequence>MHYTVNVQSEAKFKLNIMQNLVVEEQDEESKSVISSIDSSLVTEEDTSGNPLPPEIVKIHKQNKQMQKDLTTGLMNFKSTSRSFINSSESIGDFEPSHEEPVKRYEPTDKVEIMTMLSNNEKLKGFLEQIIKLQSDYEHAKNDLNRNEQEICVTESELYNLKFGLEKIQEELKVLSETRNANKTCCCVLI</sequence>
<evidence type="ECO:0000313" key="3">
    <source>
        <dbReference type="Proteomes" id="UP000187209"/>
    </source>
</evidence>
<reference evidence="2 3" key="1">
    <citation type="submission" date="2016-11" db="EMBL/GenBank/DDBJ databases">
        <title>The macronuclear genome of Stentor coeruleus: a giant cell with tiny introns.</title>
        <authorList>
            <person name="Slabodnick M."/>
            <person name="Ruby J.G."/>
            <person name="Reiff S.B."/>
            <person name="Swart E.C."/>
            <person name="Gosai S."/>
            <person name="Prabakaran S."/>
            <person name="Witkowska E."/>
            <person name="Larue G.E."/>
            <person name="Fisher S."/>
            <person name="Freeman R.M."/>
            <person name="Gunawardena J."/>
            <person name="Chu W."/>
            <person name="Stover N.A."/>
            <person name="Gregory B.D."/>
            <person name="Nowacki M."/>
            <person name="Derisi J."/>
            <person name="Roy S.W."/>
            <person name="Marshall W.F."/>
            <person name="Sood P."/>
        </authorList>
    </citation>
    <scope>NUCLEOTIDE SEQUENCE [LARGE SCALE GENOMIC DNA]</scope>
    <source>
        <strain evidence="2">WM001</strain>
    </source>
</reference>
<dbReference type="Proteomes" id="UP000187209">
    <property type="component" value="Unassembled WGS sequence"/>
</dbReference>
<evidence type="ECO:0000313" key="2">
    <source>
        <dbReference type="EMBL" id="OMJ84658.1"/>
    </source>
</evidence>
<organism evidence="2 3">
    <name type="scientific">Stentor coeruleus</name>
    <dbReference type="NCBI Taxonomy" id="5963"/>
    <lineage>
        <taxon>Eukaryota</taxon>
        <taxon>Sar</taxon>
        <taxon>Alveolata</taxon>
        <taxon>Ciliophora</taxon>
        <taxon>Postciliodesmatophora</taxon>
        <taxon>Heterotrichea</taxon>
        <taxon>Heterotrichida</taxon>
        <taxon>Stentoridae</taxon>
        <taxon>Stentor</taxon>
    </lineage>
</organism>
<evidence type="ECO:0000256" key="1">
    <source>
        <dbReference type="SAM" id="Coils"/>
    </source>
</evidence>
<keyword evidence="3" id="KW-1185">Reference proteome</keyword>
<accession>A0A1R2C6M1</accession>
<name>A0A1R2C6M1_9CILI</name>
<feature type="coiled-coil region" evidence="1">
    <location>
        <begin position="123"/>
        <end position="150"/>
    </location>
</feature>